<protein>
    <submittedName>
        <fullName evidence="2">Uncharacterized protein</fullName>
    </submittedName>
</protein>
<comment type="caution">
    <text evidence="2">The sequence shown here is derived from an EMBL/GenBank/DDBJ whole genome shotgun (WGS) entry which is preliminary data.</text>
</comment>
<evidence type="ECO:0000256" key="1">
    <source>
        <dbReference type="SAM" id="MobiDB-lite"/>
    </source>
</evidence>
<dbReference type="Proteomes" id="UP000824782">
    <property type="component" value="Unassembled WGS sequence"/>
</dbReference>
<accession>A0AAV6YRS4</accession>
<gene>
    <name evidence="2" type="ORF">GDO81_025811</name>
</gene>
<dbReference type="AlphaFoldDB" id="A0AAV6YRS4"/>
<proteinExistence type="predicted"/>
<dbReference type="EMBL" id="WNYA01039205">
    <property type="protein sequence ID" value="KAG8536708.1"/>
    <property type="molecule type" value="Genomic_DNA"/>
</dbReference>
<organism evidence="2 3">
    <name type="scientific">Engystomops pustulosus</name>
    <name type="common">Tungara frog</name>
    <name type="synonym">Physalaemus pustulosus</name>
    <dbReference type="NCBI Taxonomy" id="76066"/>
    <lineage>
        <taxon>Eukaryota</taxon>
        <taxon>Metazoa</taxon>
        <taxon>Chordata</taxon>
        <taxon>Craniata</taxon>
        <taxon>Vertebrata</taxon>
        <taxon>Euteleostomi</taxon>
        <taxon>Amphibia</taxon>
        <taxon>Batrachia</taxon>
        <taxon>Anura</taxon>
        <taxon>Neobatrachia</taxon>
        <taxon>Hyloidea</taxon>
        <taxon>Leptodactylidae</taxon>
        <taxon>Leiuperinae</taxon>
        <taxon>Engystomops</taxon>
    </lineage>
</organism>
<evidence type="ECO:0000313" key="3">
    <source>
        <dbReference type="Proteomes" id="UP000824782"/>
    </source>
</evidence>
<name>A0AAV6YRS4_ENGPU</name>
<sequence length="68" mass="7246">MLPRDTAAGQCPPLHSLPLPLQPGNMRRRERTAGARSRCTVSTEECSRRAGAALCVYGTGSRQAALGH</sequence>
<keyword evidence="3" id="KW-1185">Reference proteome</keyword>
<feature type="compositionally biased region" description="Low complexity" evidence="1">
    <location>
        <begin position="12"/>
        <end position="23"/>
    </location>
</feature>
<evidence type="ECO:0000313" key="2">
    <source>
        <dbReference type="EMBL" id="KAG8536708.1"/>
    </source>
</evidence>
<reference evidence="2" key="1">
    <citation type="thesis" date="2020" institute="ProQuest LLC" country="789 East Eisenhower Parkway, Ann Arbor, MI, USA">
        <title>Comparative Genomics and Chromosome Evolution.</title>
        <authorList>
            <person name="Mudd A.B."/>
        </authorList>
    </citation>
    <scope>NUCLEOTIDE SEQUENCE</scope>
    <source>
        <strain evidence="2">237g6f4</strain>
        <tissue evidence="2">Blood</tissue>
    </source>
</reference>
<feature type="region of interest" description="Disordered" evidence="1">
    <location>
        <begin position="1"/>
        <end position="36"/>
    </location>
</feature>